<dbReference type="OrthoDB" id="4950677at2759"/>
<dbReference type="Proteomes" id="UP000789759">
    <property type="component" value="Unassembled WGS sequence"/>
</dbReference>
<dbReference type="EMBL" id="CAJVQA010001337">
    <property type="protein sequence ID" value="CAG8511011.1"/>
    <property type="molecule type" value="Genomic_DNA"/>
</dbReference>
<sequence length="357" mass="41020">MQPPQLRQFASRNELLEYMRSFSKTQGYAVTIKRSCSDRNGKIKNVVLGCDRSGFYRNRLNLSDDLHHKRTASRLINCPFELFGTRHDNIWHLEVRNSEHNHEASTDMSGHPIVRKLNVDQKELVKQMVVAGSRPRQILSTIHQNDLSLFAISRTIYNIMNSIRQERLDGHTPVQAFLDKLQGSDFEFEYRVGAPKDCITDRIPDKRNPCSNLFSLHDKLIKVSSATPDSPLKPCTETFKSTMGLPCHHIEFLESTYIIKDNCTNLQPLLQSLAHMYQFWPPHQQVAIHSQLEELVNTPPVVVENPVTSKPRGRPVGARNKNKRIIQRDPSTFEHVEKQSRQCGTCHQTGHNKRANQ</sequence>
<comment type="caution">
    <text evidence="3">The sequence shown here is derived from an EMBL/GenBank/DDBJ whole genome shotgun (WGS) entry which is preliminary data.</text>
</comment>
<dbReference type="AlphaFoldDB" id="A0A9N9F5G3"/>
<dbReference type="GO" id="GO:0004491">
    <property type="term" value="F:methylmalonate-semialdehyde dehydrogenase (acylating, NAD) activity"/>
    <property type="evidence" value="ECO:0007669"/>
    <property type="project" value="InterPro"/>
</dbReference>
<organism evidence="3 4">
    <name type="scientific">Cetraspora pellucida</name>
    <dbReference type="NCBI Taxonomy" id="1433469"/>
    <lineage>
        <taxon>Eukaryota</taxon>
        <taxon>Fungi</taxon>
        <taxon>Fungi incertae sedis</taxon>
        <taxon>Mucoromycota</taxon>
        <taxon>Glomeromycotina</taxon>
        <taxon>Glomeromycetes</taxon>
        <taxon>Diversisporales</taxon>
        <taxon>Gigasporaceae</taxon>
        <taxon>Cetraspora</taxon>
    </lineage>
</organism>
<evidence type="ECO:0000256" key="2">
    <source>
        <dbReference type="SAM" id="MobiDB-lite"/>
    </source>
</evidence>
<proteinExistence type="inferred from homology"/>
<gene>
    <name evidence="3" type="ORF">CPELLU_LOCUS2916</name>
</gene>
<dbReference type="GO" id="GO:0006574">
    <property type="term" value="P:L-valine catabolic process"/>
    <property type="evidence" value="ECO:0007669"/>
    <property type="project" value="TreeGrafter"/>
</dbReference>
<dbReference type="GO" id="GO:0005739">
    <property type="term" value="C:mitochondrion"/>
    <property type="evidence" value="ECO:0007669"/>
    <property type="project" value="TreeGrafter"/>
</dbReference>
<feature type="region of interest" description="Disordered" evidence="2">
    <location>
        <begin position="333"/>
        <end position="357"/>
    </location>
</feature>
<accession>A0A9N9F5G3</accession>
<name>A0A9N9F5G3_9GLOM</name>
<evidence type="ECO:0000313" key="4">
    <source>
        <dbReference type="Proteomes" id="UP000789759"/>
    </source>
</evidence>
<dbReference type="GO" id="GO:0006210">
    <property type="term" value="P:thymine catabolic process"/>
    <property type="evidence" value="ECO:0007669"/>
    <property type="project" value="TreeGrafter"/>
</dbReference>
<dbReference type="PANTHER" id="PTHR43866">
    <property type="entry name" value="MALONATE-SEMIALDEHYDE DEHYDROGENASE"/>
    <property type="match status" value="1"/>
</dbReference>
<dbReference type="PANTHER" id="PTHR43866:SF3">
    <property type="entry name" value="METHYLMALONATE-SEMIALDEHYDE DEHYDROGENASE [ACYLATING], MITOCHONDRIAL"/>
    <property type="match status" value="1"/>
</dbReference>
<reference evidence="3" key="1">
    <citation type="submission" date="2021-06" db="EMBL/GenBank/DDBJ databases">
        <authorList>
            <person name="Kallberg Y."/>
            <person name="Tangrot J."/>
            <person name="Rosling A."/>
        </authorList>
    </citation>
    <scope>NUCLEOTIDE SEQUENCE</scope>
    <source>
        <strain evidence="3">FL966</strain>
    </source>
</reference>
<comment type="similarity">
    <text evidence="1">Belongs to the aldehyde dehydrogenase family.</text>
</comment>
<protein>
    <submittedName>
        <fullName evidence="3">7103_t:CDS:1</fullName>
    </submittedName>
</protein>
<keyword evidence="4" id="KW-1185">Reference proteome</keyword>
<evidence type="ECO:0000313" key="3">
    <source>
        <dbReference type="EMBL" id="CAG8511011.1"/>
    </source>
</evidence>
<dbReference type="InterPro" id="IPR010061">
    <property type="entry name" value="MeMal-semiAld_DH"/>
</dbReference>
<evidence type="ECO:0000256" key="1">
    <source>
        <dbReference type="ARBA" id="ARBA00009986"/>
    </source>
</evidence>